<gene>
    <name evidence="1" type="ORF">CPOL0286_LOCUS18383</name>
</gene>
<evidence type="ECO:0000313" key="1">
    <source>
        <dbReference type="EMBL" id="CAE2282840.1"/>
    </source>
</evidence>
<protein>
    <submittedName>
        <fullName evidence="1">Uncharacterized protein</fullName>
    </submittedName>
</protein>
<dbReference type="EMBL" id="HBKO01040094">
    <property type="protein sequence ID" value="CAE2282840.1"/>
    <property type="molecule type" value="Transcribed_RNA"/>
</dbReference>
<accession>A0A7S4K3T8</accession>
<dbReference type="AlphaFoldDB" id="A0A7S4K3T8"/>
<reference evidence="1" key="1">
    <citation type="submission" date="2021-01" db="EMBL/GenBank/DDBJ databases">
        <authorList>
            <person name="Corre E."/>
            <person name="Pelletier E."/>
            <person name="Niang G."/>
            <person name="Scheremetjew M."/>
            <person name="Finn R."/>
            <person name="Kale V."/>
            <person name="Holt S."/>
            <person name="Cochrane G."/>
            <person name="Meng A."/>
            <person name="Brown T."/>
            <person name="Cohen L."/>
        </authorList>
    </citation>
    <scope>NUCLEOTIDE SEQUENCE</scope>
    <source>
        <strain evidence="1">UIO037</strain>
    </source>
</reference>
<name>A0A7S4K3T8_9EUKA</name>
<organism evidence="1">
    <name type="scientific">Prymnesium polylepis</name>
    <dbReference type="NCBI Taxonomy" id="72548"/>
    <lineage>
        <taxon>Eukaryota</taxon>
        <taxon>Haptista</taxon>
        <taxon>Haptophyta</taxon>
        <taxon>Prymnesiophyceae</taxon>
        <taxon>Prymnesiales</taxon>
        <taxon>Prymnesiaceae</taxon>
        <taxon>Prymnesium</taxon>
    </lineage>
</organism>
<sequence length="112" mass="12304">MLPRALRRADRATGVVGLARPRFGTYESIHLRGWPYCARELRAARAPNHARQHTSRAPHPKLPLSAPNLLFLGAQLISRPAIALLNWSRVQKTILPSKPEVVNSAAVPATSC</sequence>
<proteinExistence type="predicted"/>